<sequence length="168" mass="18931">MKRIIFLSVMMLVTIASFGRKHVENATVVADTIFYAENMSNVANADQAAYYRILMTTGSGITKKNVFQDFYMNGNLRAEGGYSFIDLGDDRNTVFNGEVISYYKNGKEKWHGKYVNGKREGYFTLQLRDGGVAVVQFKGGKSVHDFFTVTYQDGNMEKKPLSEIKGLL</sequence>
<comment type="caution">
    <text evidence="1">The sequence shown here is derived from an EMBL/GenBank/DDBJ whole genome shotgun (WGS) entry which is preliminary data.</text>
</comment>
<dbReference type="RefSeq" id="WP_158462583.1">
    <property type="nucleotide sequence ID" value="NZ_VZAD01000018.1"/>
</dbReference>
<evidence type="ECO:0000313" key="2">
    <source>
        <dbReference type="Proteomes" id="UP000384372"/>
    </source>
</evidence>
<keyword evidence="2" id="KW-1185">Reference proteome</keyword>
<proteinExistence type="predicted"/>
<name>A0A6A7W8I1_9BACT</name>
<dbReference type="EMBL" id="VZAD01000018">
    <property type="protein sequence ID" value="MQP10722.1"/>
    <property type="molecule type" value="Genomic_DNA"/>
</dbReference>
<reference evidence="1 2" key="1">
    <citation type="submission" date="2019-09" db="EMBL/GenBank/DDBJ databases">
        <title>Distinct polysaccharide growth profiles of human intestinal Prevotella copri isolates.</title>
        <authorList>
            <person name="Fehlner-Peach H."/>
            <person name="Magnabosco C."/>
            <person name="Raghavan V."/>
            <person name="Scher J.U."/>
            <person name="Tett A."/>
            <person name="Cox L.M."/>
            <person name="Gottsegen C."/>
            <person name="Watters A."/>
            <person name="Wiltshire- Gordon J.D."/>
            <person name="Segata N."/>
            <person name="Bonneau R."/>
            <person name="Littman D.R."/>
        </authorList>
    </citation>
    <scope>NUCLEOTIDE SEQUENCE [LARGE SCALE GENOMIC DNA]</scope>
    <source>
        <strain evidence="2">iAQ1173</strain>
    </source>
</reference>
<protein>
    <submittedName>
        <fullName evidence="1">Uncharacterized protein</fullName>
    </submittedName>
</protein>
<evidence type="ECO:0000313" key="1">
    <source>
        <dbReference type="EMBL" id="MQP10722.1"/>
    </source>
</evidence>
<dbReference type="OrthoDB" id="1070007at2"/>
<dbReference type="SUPFAM" id="SSF82185">
    <property type="entry name" value="Histone H3 K4-specific methyltransferase SET7/9 N-terminal domain"/>
    <property type="match status" value="1"/>
</dbReference>
<dbReference type="Gene3D" id="2.20.110.10">
    <property type="entry name" value="Histone H3 K4-specific methyltransferase SET7/9 N-terminal domain"/>
    <property type="match status" value="1"/>
</dbReference>
<dbReference type="AlphaFoldDB" id="A0A6A7W8I1"/>
<accession>A0A6A7W8I1</accession>
<dbReference type="Proteomes" id="UP000384372">
    <property type="component" value="Unassembled WGS sequence"/>
</dbReference>
<gene>
    <name evidence="1" type="ORF">F7D20_01820</name>
</gene>
<organism evidence="1 2">
    <name type="scientific">Segatella copri</name>
    <dbReference type="NCBI Taxonomy" id="165179"/>
    <lineage>
        <taxon>Bacteria</taxon>
        <taxon>Pseudomonadati</taxon>
        <taxon>Bacteroidota</taxon>
        <taxon>Bacteroidia</taxon>
        <taxon>Bacteroidales</taxon>
        <taxon>Prevotellaceae</taxon>
        <taxon>Segatella</taxon>
    </lineage>
</organism>